<proteinExistence type="predicted"/>
<evidence type="ECO:0000313" key="2">
    <source>
        <dbReference type="EMBL" id="GAA1011887.1"/>
    </source>
</evidence>
<dbReference type="Proteomes" id="UP001501072">
    <property type="component" value="Unassembled WGS sequence"/>
</dbReference>
<organism evidence="2 3">
    <name type="scientific">Streptomyces thermogriseus</name>
    <dbReference type="NCBI Taxonomy" id="75292"/>
    <lineage>
        <taxon>Bacteria</taxon>
        <taxon>Bacillati</taxon>
        <taxon>Actinomycetota</taxon>
        <taxon>Actinomycetes</taxon>
        <taxon>Kitasatosporales</taxon>
        <taxon>Streptomycetaceae</taxon>
        <taxon>Streptomyces</taxon>
    </lineage>
</organism>
<feature type="compositionally biased region" description="Basic and acidic residues" evidence="1">
    <location>
        <begin position="23"/>
        <end position="34"/>
    </location>
</feature>
<feature type="region of interest" description="Disordered" evidence="1">
    <location>
        <begin position="1"/>
        <end position="72"/>
    </location>
</feature>
<name>A0ABN1T1X8_9ACTN</name>
<evidence type="ECO:0000256" key="1">
    <source>
        <dbReference type="SAM" id="MobiDB-lite"/>
    </source>
</evidence>
<accession>A0ABN1T1X8</accession>
<keyword evidence="3" id="KW-1185">Reference proteome</keyword>
<feature type="compositionally biased region" description="Basic and acidic residues" evidence="1">
    <location>
        <begin position="58"/>
        <end position="72"/>
    </location>
</feature>
<evidence type="ECO:0000313" key="3">
    <source>
        <dbReference type="Proteomes" id="UP001501072"/>
    </source>
</evidence>
<dbReference type="EMBL" id="BAAAHU010000034">
    <property type="protein sequence ID" value="GAA1011887.1"/>
    <property type="molecule type" value="Genomic_DNA"/>
</dbReference>
<comment type="caution">
    <text evidence="2">The sequence shown here is derived from an EMBL/GenBank/DDBJ whole genome shotgun (WGS) entry which is preliminary data.</text>
</comment>
<reference evidence="2 3" key="1">
    <citation type="journal article" date="2019" name="Int. J. Syst. Evol. Microbiol.">
        <title>The Global Catalogue of Microorganisms (GCM) 10K type strain sequencing project: providing services to taxonomists for standard genome sequencing and annotation.</title>
        <authorList>
            <consortium name="The Broad Institute Genomics Platform"/>
            <consortium name="The Broad Institute Genome Sequencing Center for Infectious Disease"/>
            <person name="Wu L."/>
            <person name="Ma J."/>
        </authorList>
    </citation>
    <scope>NUCLEOTIDE SEQUENCE [LARGE SCALE GENOMIC DNA]</scope>
    <source>
        <strain evidence="2 3">JCM 11269</strain>
    </source>
</reference>
<gene>
    <name evidence="2" type="ORF">GCM10009564_34000</name>
</gene>
<sequence>MQGAGADVAPEAVQALGGGAGARDLEDAVRDPRGDVGGAGLDRGHPYREVATGPLGDRIGECLDRPERRTRP</sequence>
<protein>
    <submittedName>
        <fullName evidence="2">Uncharacterized protein</fullName>
    </submittedName>
</protein>